<proteinExistence type="predicted"/>
<evidence type="ECO:0000313" key="3">
    <source>
        <dbReference type="Proteomes" id="UP001174934"/>
    </source>
</evidence>
<protein>
    <submittedName>
        <fullName evidence="2">Aromatic prenyltransferase</fullName>
    </submittedName>
</protein>
<comment type="caution">
    <text evidence="2">The sequence shown here is derived from an EMBL/GenBank/DDBJ whole genome shotgun (WGS) entry which is preliminary data.</text>
</comment>
<dbReference type="Pfam" id="PF11991">
    <property type="entry name" value="Trp_DMAT"/>
    <property type="match status" value="1"/>
</dbReference>
<evidence type="ECO:0000256" key="1">
    <source>
        <dbReference type="ARBA" id="ARBA00022679"/>
    </source>
</evidence>
<sequence length="438" mass="48526">MTTDNNVQMDAKHSGSPDGLGTTPLATAFWSRHLRSYMGPLLEKCGSYTPEEQASHLDFMDKHIAPCLGPMPSEPHGPYTAPSSLYGSPIDASLNFTSTGKPKLRFDFDFLTPIHRMGPDPFGEKTARELLRRVAATVGANTQWMEHLMDKFWLSPAETEVALSKIPAEMAIPPAMIGIEMDGPKISMKAYIPAMRKAIATGRSSTDIILEAVRAMDPFGPEFEYGLDILEDYIANSGATKTLVLAGVDCVDPTVNKDARIKCYMHTVDTTFGVAKDMMTLGGRLNDEISLQRVETLRQMWPLLLNEPDGSSISDTWSKPERFSGTGYAGRVYTAEIRPGNQLPMTKVYVPVFQYADSSDVTEKNYEGVLKIIDNSWGHTQKYSEFMQSVFGRGAYGQTYFTYSSSEKKGSYTTTYFAKPINNQGVGGEKEMDQFVYV</sequence>
<dbReference type="SFLD" id="SFLDS00036">
    <property type="entry name" value="Aromatic_Prenyltransferase"/>
    <property type="match status" value="1"/>
</dbReference>
<keyword evidence="3" id="KW-1185">Reference proteome</keyword>
<gene>
    <name evidence="2" type="ORF">B0T17DRAFT_540688</name>
</gene>
<dbReference type="InterPro" id="IPR033964">
    <property type="entry name" value="ABBA"/>
</dbReference>
<dbReference type="NCBIfam" id="TIGR03429">
    <property type="entry name" value="arom_pren_DMATS"/>
    <property type="match status" value="1"/>
</dbReference>
<dbReference type="Proteomes" id="UP001174934">
    <property type="component" value="Unassembled WGS sequence"/>
</dbReference>
<name>A0AA39WGJ7_9PEZI</name>
<dbReference type="GO" id="GO:0009820">
    <property type="term" value="P:alkaloid metabolic process"/>
    <property type="evidence" value="ECO:0007669"/>
    <property type="project" value="InterPro"/>
</dbReference>
<keyword evidence="1" id="KW-0808">Transferase</keyword>
<dbReference type="GO" id="GO:0016765">
    <property type="term" value="F:transferase activity, transferring alkyl or aryl (other than methyl) groups"/>
    <property type="evidence" value="ECO:0007669"/>
    <property type="project" value="InterPro"/>
</dbReference>
<dbReference type="CDD" id="cd13929">
    <property type="entry name" value="PT-DMATS_CymD"/>
    <property type="match status" value="1"/>
</dbReference>
<dbReference type="EMBL" id="JAULSR010000007">
    <property type="protein sequence ID" value="KAK0614955.1"/>
    <property type="molecule type" value="Genomic_DNA"/>
</dbReference>
<evidence type="ECO:0000313" key="2">
    <source>
        <dbReference type="EMBL" id="KAK0614955.1"/>
    </source>
</evidence>
<accession>A0AA39WGJ7</accession>
<dbReference type="AlphaFoldDB" id="A0AA39WGJ7"/>
<dbReference type="SFLD" id="SFLDG01162">
    <property type="entry name" value="I"/>
    <property type="match status" value="1"/>
</dbReference>
<reference evidence="2" key="1">
    <citation type="submission" date="2023-06" db="EMBL/GenBank/DDBJ databases">
        <title>Genome-scale phylogeny and comparative genomics of the fungal order Sordariales.</title>
        <authorList>
            <consortium name="Lawrence Berkeley National Laboratory"/>
            <person name="Hensen N."/>
            <person name="Bonometti L."/>
            <person name="Westerberg I."/>
            <person name="Brannstrom I.O."/>
            <person name="Guillou S."/>
            <person name="Cros-Aarteil S."/>
            <person name="Calhoun S."/>
            <person name="Haridas S."/>
            <person name="Kuo A."/>
            <person name="Mondo S."/>
            <person name="Pangilinan J."/>
            <person name="Riley R."/>
            <person name="LaButti K."/>
            <person name="Andreopoulos B."/>
            <person name="Lipzen A."/>
            <person name="Chen C."/>
            <person name="Yanf M."/>
            <person name="Daum C."/>
            <person name="Ng V."/>
            <person name="Clum A."/>
            <person name="Steindorff A."/>
            <person name="Ohm R."/>
            <person name="Martin F."/>
            <person name="Silar P."/>
            <person name="Natvig D."/>
            <person name="Lalanne C."/>
            <person name="Gautier V."/>
            <person name="Ament-velasquez S.L."/>
            <person name="Kruys A."/>
            <person name="Hutchinson M.I."/>
            <person name="Powell A.J."/>
            <person name="Barry K."/>
            <person name="Miller A.N."/>
            <person name="Grigoriev I.V."/>
            <person name="Debuchy R."/>
            <person name="Gladieux P."/>
            <person name="Thoren M.H."/>
            <person name="Johannesson H."/>
        </authorList>
    </citation>
    <scope>NUCLEOTIDE SEQUENCE</scope>
    <source>
        <strain evidence="2">SMH3391-2</strain>
    </source>
</reference>
<dbReference type="InterPro" id="IPR017795">
    <property type="entry name" value="ABBA_NscD-like"/>
</dbReference>
<dbReference type="PANTHER" id="PTHR40627">
    <property type="entry name" value="INDOLE PRENYLTRANSFERASE TDIB-RELATED"/>
    <property type="match status" value="1"/>
</dbReference>
<dbReference type="PANTHER" id="PTHR40627:SF5">
    <property type="entry name" value="INDOLE PRENYLTRANSFERASE TDIB"/>
    <property type="match status" value="1"/>
</dbReference>
<organism evidence="2 3">
    <name type="scientific">Bombardia bombarda</name>
    <dbReference type="NCBI Taxonomy" id="252184"/>
    <lineage>
        <taxon>Eukaryota</taxon>
        <taxon>Fungi</taxon>
        <taxon>Dikarya</taxon>
        <taxon>Ascomycota</taxon>
        <taxon>Pezizomycotina</taxon>
        <taxon>Sordariomycetes</taxon>
        <taxon>Sordariomycetidae</taxon>
        <taxon>Sordariales</taxon>
        <taxon>Lasiosphaeriaceae</taxon>
        <taxon>Bombardia</taxon>
    </lineage>
</organism>